<accession>A0A0A2XIX5</accession>
<dbReference type="EMBL" id="JPXY01000046">
    <property type="protein sequence ID" value="KGQ30595.1"/>
    <property type="molecule type" value="Genomic_DNA"/>
</dbReference>
<feature type="transmembrane region" description="Helical" evidence="1">
    <location>
        <begin position="64"/>
        <end position="83"/>
    </location>
</feature>
<keyword evidence="1" id="KW-1133">Transmembrane helix</keyword>
<dbReference type="Proteomes" id="UP000030418">
    <property type="component" value="Unassembled WGS sequence"/>
</dbReference>
<dbReference type="RefSeq" id="WP_039136548.1">
    <property type="nucleotide sequence ID" value="NZ_JPXY01000046.1"/>
</dbReference>
<keyword evidence="1" id="KW-0812">Transmembrane</keyword>
<dbReference type="PANTHER" id="PTHR39594:SF1">
    <property type="entry name" value="PROTEIN YCHQ"/>
    <property type="match status" value="1"/>
</dbReference>
<dbReference type="PIRSF" id="PIRSF005610">
    <property type="entry name" value="SirB"/>
    <property type="match status" value="1"/>
</dbReference>
<reference evidence="2 3" key="1">
    <citation type="submission" date="2014-08" db="EMBL/GenBank/DDBJ databases">
        <title>Chaperone-usher fimbriae in a diverse selection of Gallibacterium genomes.</title>
        <authorList>
            <person name="Kudirkiene E."/>
            <person name="Bager R.J."/>
            <person name="Johnson T.J."/>
            <person name="Bojesen A.M."/>
        </authorList>
    </citation>
    <scope>NUCLEOTIDE SEQUENCE [LARGE SCALE GENOMIC DNA]</scope>
    <source>
        <strain evidence="2 3">CCM5976</strain>
    </source>
</reference>
<gene>
    <name evidence="2" type="ORF">P375_09880</name>
</gene>
<evidence type="ECO:0000313" key="2">
    <source>
        <dbReference type="EMBL" id="KGQ30595.1"/>
    </source>
</evidence>
<dbReference type="InterPro" id="IPR007360">
    <property type="entry name" value="SirB"/>
</dbReference>
<feature type="transmembrane region" description="Helical" evidence="1">
    <location>
        <begin position="37"/>
        <end position="58"/>
    </location>
</feature>
<feature type="transmembrane region" description="Helical" evidence="1">
    <location>
        <begin position="6"/>
        <end position="25"/>
    </location>
</feature>
<keyword evidence="1" id="KW-0472">Membrane</keyword>
<dbReference type="AlphaFoldDB" id="A0A0A2XIX5"/>
<dbReference type="GO" id="GO:0005886">
    <property type="term" value="C:plasma membrane"/>
    <property type="evidence" value="ECO:0007669"/>
    <property type="project" value="TreeGrafter"/>
</dbReference>
<evidence type="ECO:0008006" key="4">
    <source>
        <dbReference type="Google" id="ProtNLM"/>
    </source>
</evidence>
<evidence type="ECO:0000256" key="1">
    <source>
        <dbReference type="SAM" id="Phobius"/>
    </source>
</evidence>
<feature type="transmembrane region" description="Helical" evidence="1">
    <location>
        <begin position="95"/>
        <end position="112"/>
    </location>
</feature>
<dbReference type="Pfam" id="PF04247">
    <property type="entry name" value="SirB"/>
    <property type="match status" value="1"/>
</dbReference>
<comment type="caution">
    <text evidence="2">The sequence shown here is derived from an EMBL/GenBank/DDBJ whole genome shotgun (WGS) entry which is preliminary data.</text>
</comment>
<evidence type="ECO:0000313" key="3">
    <source>
        <dbReference type="Proteomes" id="UP000030418"/>
    </source>
</evidence>
<organism evidence="2 3">
    <name type="scientific">Gallibacterium genomosp. 2</name>
    <dbReference type="NCBI Taxonomy" id="155517"/>
    <lineage>
        <taxon>Bacteria</taxon>
        <taxon>Pseudomonadati</taxon>
        <taxon>Pseudomonadota</taxon>
        <taxon>Gammaproteobacteria</taxon>
        <taxon>Pasteurellales</taxon>
        <taxon>Pasteurellaceae</taxon>
        <taxon>Gallibacterium</taxon>
    </lineage>
</organism>
<sequence>MKTFIYLHLFSAWLSLILFVIRGGLQLQTKDWRQYKLLRVLPHIIDTVLLLSGLSFLLFFQFPLMNWLIIKFIALVLYIILAAKAFKRQNPQNKFILPALISFIVAMLLGYFH</sequence>
<protein>
    <recommendedName>
        <fullName evidence="4">Invasion gene expression up-regulator, SirB</fullName>
    </recommendedName>
</protein>
<name>A0A0A2XIX5_9PAST</name>
<dbReference type="PANTHER" id="PTHR39594">
    <property type="entry name" value="PROTEIN YCHQ"/>
    <property type="match status" value="1"/>
</dbReference>
<keyword evidence="3" id="KW-1185">Reference proteome</keyword>
<proteinExistence type="predicted"/>